<accession>A0A917DVR7</accession>
<dbReference type="InterPro" id="IPR044880">
    <property type="entry name" value="NCX_ion-bd_dom_sf"/>
</dbReference>
<dbReference type="Gene3D" id="1.20.1420.30">
    <property type="entry name" value="NCX, central ion-binding region"/>
    <property type="match status" value="1"/>
</dbReference>
<organism evidence="7 8">
    <name type="scientific">Croceicoccus mobilis</name>
    <dbReference type="NCBI Taxonomy" id="1703339"/>
    <lineage>
        <taxon>Bacteria</taxon>
        <taxon>Pseudomonadati</taxon>
        <taxon>Pseudomonadota</taxon>
        <taxon>Alphaproteobacteria</taxon>
        <taxon>Sphingomonadales</taxon>
        <taxon>Erythrobacteraceae</taxon>
        <taxon>Croceicoccus</taxon>
    </lineage>
</organism>
<evidence type="ECO:0000256" key="3">
    <source>
        <dbReference type="ARBA" id="ARBA00022989"/>
    </source>
</evidence>
<dbReference type="Pfam" id="PF01699">
    <property type="entry name" value="Na_Ca_ex"/>
    <property type="match status" value="2"/>
</dbReference>
<evidence type="ECO:0000259" key="6">
    <source>
        <dbReference type="Pfam" id="PF01699"/>
    </source>
</evidence>
<keyword evidence="3 5" id="KW-1133">Transmembrane helix</keyword>
<reference evidence="7" key="1">
    <citation type="journal article" date="2014" name="Int. J. Syst. Evol. Microbiol.">
        <title>Complete genome sequence of Corynebacterium casei LMG S-19264T (=DSM 44701T), isolated from a smear-ripened cheese.</title>
        <authorList>
            <consortium name="US DOE Joint Genome Institute (JGI-PGF)"/>
            <person name="Walter F."/>
            <person name="Albersmeier A."/>
            <person name="Kalinowski J."/>
            <person name="Ruckert C."/>
        </authorList>
    </citation>
    <scope>NUCLEOTIDE SEQUENCE</scope>
    <source>
        <strain evidence="7">CGMCC 1.15360</strain>
    </source>
</reference>
<feature type="transmembrane region" description="Helical" evidence="5">
    <location>
        <begin position="323"/>
        <end position="341"/>
    </location>
</feature>
<evidence type="ECO:0000313" key="8">
    <source>
        <dbReference type="Proteomes" id="UP000612349"/>
    </source>
</evidence>
<dbReference type="EMBL" id="BMIP01000006">
    <property type="protein sequence ID" value="GGD75829.1"/>
    <property type="molecule type" value="Genomic_DNA"/>
</dbReference>
<keyword evidence="2 5" id="KW-0812">Transmembrane</keyword>
<feature type="transmembrane region" description="Helical" evidence="5">
    <location>
        <begin position="261"/>
        <end position="279"/>
    </location>
</feature>
<dbReference type="RefSeq" id="WP_066770054.1">
    <property type="nucleotide sequence ID" value="NZ_BMIP01000006.1"/>
</dbReference>
<dbReference type="GO" id="GO:0008273">
    <property type="term" value="F:calcium, potassium:sodium antiporter activity"/>
    <property type="evidence" value="ECO:0007669"/>
    <property type="project" value="TreeGrafter"/>
</dbReference>
<reference evidence="7" key="2">
    <citation type="submission" date="2020-09" db="EMBL/GenBank/DDBJ databases">
        <authorList>
            <person name="Sun Q."/>
            <person name="Zhou Y."/>
        </authorList>
    </citation>
    <scope>NUCLEOTIDE SEQUENCE</scope>
    <source>
        <strain evidence="7">CGMCC 1.15360</strain>
    </source>
</reference>
<feature type="transmembrane region" description="Helical" evidence="5">
    <location>
        <begin position="226"/>
        <end position="249"/>
    </location>
</feature>
<evidence type="ECO:0000256" key="5">
    <source>
        <dbReference type="SAM" id="Phobius"/>
    </source>
</evidence>
<dbReference type="GO" id="GO:0005262">
    <property type="term" value="F:calcium channel activity"/>
    <property type="evidence" value="ECO:0007669"/>
    <property type="project" value="TreeGrafter"/>
</dbReference>
<dbReference type="InterPro" id="IPR004481">
    <property type="entry name" value="K/Na/Ca-exchanger"/>
</dbReference>
<protein>
    <recommendedName>
        <fullName evidence="6">Sodium/calcium exchanger membrane region domain-containing protein</fullName>
    </recommendedName>
</protein>
<feature type="transmembrane region" description="Helical" evidence="5">
    <location>
        <begin position="140"/>
        <end position="159"/>
    </location>
</feature>
<keyword evidence="8" id="KW-1185">Reference proteome</keyword>
<feature type="transmembrane region" description="Helical" evidence="5">
    <location>
        <begin position="192"/>
        <end position="214"/>
    </location>
</feature>
<keyword evidence="4 5" id="KW-0472">Membrane</keyword>
<comment type="subcellular location">
    <subcellularLocation>
        <location evidence="1">Membrane</location>
        <topology evidence="1">Multi-pass membrane protein</topology>
    </subcellularLocation>
</comment>
<proteinExistence type="predicted"/>
<evidence type="ECO:0000256" key="1">
    <source>
        <dbReference type="ARBA" id="ARBA00004141"/>
    </source>
</evidence>
<gene>
    <name evidence="7" type="ORF">GCM10010990_26790</name>
</gene>
<dbReference type="PANTHER" id="PTHR10846:SF8">
    <property type="entry name" value="INNER MEMBRANE PROTEIN YRBG"/>
    <property type="match status" value="1"/>
</dbReference>
<name>A0A917DVR7_9SPHN</name>
<evidence type="ECO:0000256" key="2">
    <source>
        <dbReference type="ARBA" id="ARBA00022692"/>
    </source>
</evidence>
<evidence type="ECO:0000256" key="4">
    <source>
        <dbReference type="ARBA" id="ARBA00023136"/>
    </source>
</evidence>
<dbReference type="GO" id="GO:0005886">
    <property type="term" value="C:plasma membrane"/>
    <property type="evidence" value="ECO:0007669"/>
    <property type="project" value="TreeGrafter"/>
</dbReference>
<dbReference type="GO" id="GO:0006874">
    <property type="term" value="P:intracellular calcium ion homeostasis"/>
    <property type="evidence" value="ECO:0007669"/>
    <property type="project" value="TreeGrafter"/>
</dbReference>
<dbReference type="AlphaFoldDB" id="A0A917DVR7"/>
<feature type="transmembrane region" description="Helical" evidence="5">
    <location>
        <begin position="111"/>
        <end position="134"/>
    </location>
</feature>
<feature type="domain" description="Sodium/calcium exchanger membrane region" evidence="6">
    <location>
        <begin position="192"/>
        <end position="333"/>
    </location>
</feature>
<dbReference type="InterPro" id="IPR004837">
    <property type="entry name" value="NaCa_Exmemb"/>
</dbReference>
<sequence length="345" mass="35364">MLAGFPDLIVAVPVFVGAAALVWIAGTRLPSYVVALSEKTGLGHGFAGLLVLGSITSLPELATATSASAMGTPLIALNNILGSASFNILLLAFADLIIGKRPLTSVVARPVVQVQGVLGMLLLVVVTAAIVAGAGGWPGFVGPWSSGILVLCIGALAIASRAERRPMWLVVDPVVPDLAEASAPAAIAWRKLIAVIAALAAVILLGGLLLAWSADIIARDSGLGQQPVGFLFVAAATSLPELSGIVGAMRQRHYELAVGEIFGSNLFNIAIIFVIDLASPGGPVLALAGNFEAMAALLAMALTGIYVLALIERRDRLFLRMGEGSLAAIAVYLAGAAYLFAVRTM</sequence>
<feature type="transmembrane region" description="Helical" evidence="5">
    <location>
        <begin position="7"/>
        <end position="26"/>
    </location>
</feature>
<feature type="transmembrane region" description="Helical" evidence="5">
    <location>
        <begin position="80"/>
        <end position="99"/>
    </location>
</feature>
<feature type="transmembrane region" description="Helical" evidence="5">
    <location>
        <begin position="291"/>
        <end position="311"/>
    </location>
</feature>
<dbReference type="Proteomes" id="UP000612349">
    <property type="component" value="Unassembled WGS sequence"/>
</dbReference>
<feature type="domain" description="Sodium/calcium exchanger membrane region" evidence="6">
    <location>
        <begin position="12"/>
        <end position="151"/>
    </location>
</feature>
<comment type="caution">
    <text evidence="7">The sequence shown here is derived from an EMBL/GenBank/DDBJ whole genome shotgun (WGS) entry which is preliminary data.</text>
</comment>
<dbReference type="OrthoDB" id="153124at2"/>
<evidence type="ECO:0000313" key="7">
    <source>
        <dbReference type="EMBL" id="GGD75829.1"/>
    </source>
</evidence>
<dbReference type="PANTHER" id="PTHR10846">
    <property type="entry name" value="SODIUM/POTASSIUM/CALCIUM EXCHANGER"/>
    <property type="match status" value="1"/>
</dbReference>